<protein>
    <recommendedName>
        <fullName evidence="1">D-inositol 3-phosphate glycosyltransferase</fullName>
    </recommendedName>
</protein>
<dbReference type="InterPro" id="IPR050194">
    <property type="entry name" value="Glycosyltransferase_grp1"/>
</dbReference>
<evidence type="ECO:0000259" key="4">
    <source>
        <dbReference type="Pfam" id="PF13579"/>
    </source>
</evidence>
<reference evidence="5" key="1">
    <citation type="submission" date="2021-04" db="EMBL/GenBank/DDBJ databases">
        <title>Phycicoccus avicenniae sp. nov., a novel endophytic actinomycetes isolated from branch of Avicennia mariana.</title>
        <authorList>
            <person name="Tuo L."/>
        </authorList>
    </citation>
    <scope>NUCLEOTIDE SEQUENCE</scope>
    <source>
        <strain evidence="5">BSK3Z-2</strain>
    </source>
</reference>
<dbReference type="EMBL" id="JAGSNF010000004">
    <property type="protein sequence ID" value="MBR7742599.1"/>
    <property type="molecule type" value="Genomic_DNA"/>
</dbReference>
<dbReference type="Gene3D" id="3.40.50.2000">
    <property type="entry name" value="Glycogen Phosphorylase B"/>
    <property type="match status" value="2"/>
</dbReference>
<dbReference type="RefSeq" id="WP_211601758.1">
    <property type="nucleotide sequence ID" value="NZ_JAGSNF010000004.1"/>
</dbReference>
<keyword evidence="3" id="KW-0808">Transferase</keyword>
<keyword evidence="2" id="KW-0328">Glycosyltransferase</keyword>
<dbReference type="InterPro" id="IPR028098">
    <property type="entry name" value="Glyco_trans_4-like_N"/>
</dbReference>
<dbReference type="Proteomes" id="UP000677016">
    <property type="component" value="Unassembled WGS sequence"/>
</dbReference>
<evidence type="ECO:0000313" key="6">
    <source>
        <dbReference type="Proteomes" id="UP000677016"/>
    </source>
</evidence>
<evidence type="ECO:0000256" key="2">
    <source>
        <dbReference type="ARBA" id="ARBA00022676"/>
    </source>
</evidence>
<feature type="domain" description="Glycosyltransferase subfamily 4-like N-terminal" evidence="4">
    <location>
        <begin position="17"/>
        <end position="214"/>
    </location>
</feature>
<keyword evidence="6" id="KW-1185">Reference proteome</keyword>
<sequence length="417" mass="44065">MRVLLLTHYYAPEVGAPQHRWSALARVLTGLGHELHVLAPPPHYPGGRVLPAHAHLRPGTTATGEHGETVHRVAFRPHTGAIGGRVADEVVVAADVVRRGRSAVLPRPDVVVATAPPLPMLGAGGRLARRLGVPFVAELRDAWPDLLDVADQWSGEEPSRLRRGLHGVSRRARGGVASVLTRQQRRADAVVVTTDTFAEVLRGRDVPTVHVVRNAAHGVSGYAEHVPRVPTAELRVLHAGTMGRSQGLGTAVRAAALAADRGVPVRLRLVGAGAERDRLARLAAELRAPVDVVGPVPHATMGEHYAWADTALVTLRAWPALEWTVPSKLYEVMGLGIHVTAAVGGEAAEIVAGREAGTVSAPEDVAGLADAWERLAADRELLRVPATGRAWAAEHAGTDALGRAYADLLEAVVAGAR</sequence>
<dbReference type="GO" id="GO:0016758">
    <property type="term" value="F:hexosyltransferase activity"/>
    <property type="evidence" value="ECO:0007669"/>
    <property type="project" value="TreeGrafter"/>
</dbReference>
<proteinExistence type="predicted"/>
<name>A0A941D5Q0_9MICO</name>
<evidence type="ECO:0000256" key="3">
    <source>
        <dbReference type="ARBA" id="ARBA00022679"/>
    </source>
</evidence>
<dbReference type="CDD" id="cd03794">
    <property type="entry name" value="GT4_WbuB-like"/>
    <property type="match status" value="1"/>
</dbReference>
<gene>
    <name evidence="5" type="ORF">KC207_04775</name>
</gene>
<dbReference type="Pfam" id="PF13692">
    <property type="entry name" value="Glyco_trans_1_4"/>
    <property type="match status" value="1"/>
</dbReference>
<comment type="caution">
    <text evidence="5">The sequence shown here is derived from an EMBL/GenBank/DDBJ whole genome shotgun (WGS) entry which is preliminary data.</text>
</comment>
<dbReference type="PANTHER" id="PTHR45947:SF3">
    <property type="entry name" value="SULFOQUINOVOSYL TRANSFERASE SQD2"/>
    <property type="match status" value="1"/>
</dbReference>
<dbReference type="SUPFAM" id="SSF53756">
    <property type="entry name" value="UDP-Glycosyltransferase/glycogen phosphorylase"/>
    <property type="match status" value="1"/>
</dbReference>
<dbReference type="PANTHER" id="PTHR45947">
    <property type="entry name" value="SULFOQUINOVOSYL TRANSFERASE SQD2"/>
    <property type="match status" value="1"/>
</dbReference>
<organism evidence="5 6">
    <name type="scientific">Phycicoccus avicenniae</name>
    <dbReference type="NCBI Taxonomy" id="2828860"/>
    <lineage>
        <taxon>Bacteria</taxon>
        <taxon>Bacillati</taxon>
        <taxon>Actinomycetota</taxon>
        <taxon>Actinomycetes</taxon>
        <taxon>Micrococcales</taxon>
        <taxon>Intrasporangiaceae</taxon>
        <taxon>Phycicoccus</taxon>
    </lineage>
</organism>
<dbReference type="AlphaFoldDB" id="A0A941D5Q0"/>
<evidence type="ECO:0000256" key="1">
    <source>
        <dbReference type="ARBA" id="ARBA00021292"/>
    </source>
</evidence>
<accession>A0A941D5Q0</accession>
<dbReference type="GO" id="GO:1901137">
    <property type="term" value="P:carbohydrate derivative biosynthetic process"/>
    <property type="evidence" value="ECO:0007669"/>
    <property type="project" value="UniProtKB-ARBA"/>
</dbReference>
<dbReference type="Pfam" id="PF13579">
    <property type="entry name" value="Glyco_trans_4_4"/>
    <property type="match status" value="1"/>
</dbReference>
<evidence type="ECO:0000313" key="5">
    <source>
        <dbReference type="EMBL" id="MBR7742599.1"/>
    </source>
</evidence>